<feature type="domain" description="C2H2-type" evidence="8">
    <location>
        <begin position="33"/>
        <end position="60"/>
    </location>
</feature>
<dbReference type="GO" id="GO:0009788">
    <property type="term" value="P:negative regulation of abscisic acid-activated signaling pathway"/>
    <property type="evidence" value="ECO:0007669"/>
    <property type="project" value="InterPro"/>
</dbReference>
<dbReference type="GO" id="GO:0005634">
    <property type="term" value="C:nucleus"/>
    <property type="evidence" value="ECO:0007669"/>
    <property type="project" value="UniProtKB-SubCell"/>
</dbReference>
<dbReference type="PROSITE" id="PS50157">
    <property type="entry name" value="ZINC_FINGER_C2H2_2"/>
    <property type="match status" value="1"/>
</dbReference>
<name>A0AAD8KUS6_TARER</name>
<evidence type="ECO:0000256" key="2">
    <source>
        <dbReference type="ARBA" id="ARBA00022723"/>
    </source>
</evidence>
<evidence type="ECO:0000256" key="6">
    <source>
        <dbReference type="PROSITE-ProRule" id="PRU00042"/>
    </source>
</evidence>
<evidence type="ECO:0000313" key="9">
    <source>
        <dbReference type="EMBL" id="KAK1429965.1"/>
    </source>
</evidence>
<keyword evidence="5" id="KW-0539">Nucleus</keyword>
<dbReference type="PANTHER" id="PTHR47287">
    <property type="entry name" value="C2H2 AND C2HC ZINC FINGERS SUPERFAMILY PROTEIN"/>
    <property type="match status" value="1"/>
</dbReference>
<dbReference type="AlphaFoldDB" id="A0AAD8KUS6"/>
<dbReference type="InterPro" id="IPR013087">
    <property type="entry name" value="Znf_C2H2_type"/>
</dbReference>
<protein>
    <recommendedName>
        <fullName evidence="8">C2H2-type domain-containing protein</fullName>
    </recommendedName>
</protein>
<keyword evidence="3 6" id="KW-0863">Zinc-finger</keyword>
<keyword evidence="4" id="KW-0862">Zinc</keyword>
<dbReference type="SUPFAM" id="SSF57667">
    <property type="entry name" value="beta-beta-alpha zinc fingers"/>
    <property type="match status" value="1"/>
</dbReference>
<evidence type="ECO:0000256" key="1">
    <source>
        <dbReference type="ARBA" id="ARBA00004123"/>
    </source>
</evidence>
<keyword evidence="10" id="KW-1185">Reference proteome</keyword>
<dbReference type="InterPro" id="IPR036236">
    <property type="entry name" value="Znf_C2H2_sf"/>
</dbReference>
<evidence type="ECO:0000313" key="10">
    <source>
        <dbReference type="Proteomes" id="UP001229421"/>
    </source>
</evidence>
<gene>
    <name evidence="9" type="ORF">QVD17_12351</name>
</gene>
<organism evidence="9 10">
    <name type="scientific">Tagetes erecta</name>
    <name type="common">African marigold</name>
    <dbReference type="NCBI Taxonomy" id="13708"/>
    <lineage>
        <taxon>Eukaryota</taxon>
        <taxon>Viridiplantae</taxon>
        <taxon>Streptophyta</taxon>
        <taxon>Embryophyta</taxon>
        <taxon>Tracheophyta</taxon>
        <taxon>Spermatophyta</taxon>
        <taxon>Magnoliopsida</taxon>
        <taxon>eudicotyledons</taxon>
        <taxon>Gunneridae</taxon>
        <taxon>Pentapetalae</taxon>
        <taxon>asterids</taxon>
        <taxon>campanulids</taxon>
        <taxon>Asterales</taxon>
        <taxon>Asteraceae</taxon>
        <taxon>Asteroideae</taxon>
        <taxon>Heliantheae alliance</taxon>
        <taxon>Tageteae</taxon>
        <taxon>Tagetes</taxon>
    </lineage>
</organism>
<comment type="subcellular location">
    <subcellularLocation>
        <location evidence="1">Nucleus</location>
    </subcellularLocation>
</comment>
<dbReference type="EMBL" id="JAUHHV010000003">
    <property type="protein sequence ID" value="KAK1429965.1"/>
    <property type="molecule type" value="Genomic_DNA"/>
</dbReference>
<dbReference type="PROSITE" id="PS00028">
    <property type="entry name" value="ZINC_FINGER_C2H2_1"/>
    <property type="match status" value="1"/>
</dbReference>
<evidence type="ECO:0000256" key="3">
    <source>
        <dbReference type="ARBA" id="ARBA00022771"/>
    </source>
</evidence>
<keyword evidence="2" id="KW-0479">Metal-binding</keyword>
<dbReference type="Proteomes" id="UP001229421">
    <property type="component" value="Unassembled WGS sequence"/>
</dbReference>
<evidence type="ECO:0000256" key="5">
    <source>
        <dbReference type="ARBA" id="ARBA00023242"/>
    </source>
</evidence>
<accession>A0AAD8KUS6</accession>
<dbReference type="InterPro" id="IPR044246">
    <property type="entry name" value="ZFP3-like"/>
</dbReference>
<comment type="caution">
    <text evidence="9">The sequence shown here is derived from an EMBL/GenBank/DDBJ whole genome shotgun (WGS) entry which is preliminary data.</text>
</comment>
<feature type="region of interest" description="Disordered" evidence="7">
    <location>
        <begin position="65"/>
        <end position="96"/>
    </location>
</feature>
<feature type="compositionally biased region" description="Polar residues" evidence="7">
    <location>
        <begin position="87"/>
        <end position="96"/>
    </location>
</feature>
<sequence length="143" mass="16016">MSFLNLRQPENDQTSSSSSSILSSLCNAEQRVFSCSYCSRKFYSPQAFGGHQNAHKLERTLAKKSRELSSAARDNPERNCDLYGCESNGSTHQTQVHPPVVVGIQHEQDRSGSSEMGMNTDYGYKGKSHVDEDFNYLDLSLRL</sequence>
<evidence type="ECO:0000256" key="4">
    <source>
        <dbReference type="ARBA" id="ARBA00022833"/>
    </source>
</evidence>
<evidence type="ECO:0000256" key="7">
    <source>
        <dbReference type="SAM" id="MobiDB-lite"/>
    </source>
</evidence>
<dbReference type="GO" id="GO:0008270">
    <property type="term" value="F:zinc ion binding"/>
    <property type="evidence" value="ECO:0007669"/>
    <property type="project" value="UniProtKB-KW"/>
</dbReference>
<dbReference type="PANTHER" id="PTHR47287:SF15">
    <property type="entry name" value="ZINC FINGER PROTEIN 3-LIKE"/>
    <property type="match status" value="1"/>
</dbReference>
<proteinExistence type="predicted"/>
<evidence type="ECO:0000259" key="8">
    <source>
        <dbReference type="PROSITE" id="PS50157"/>
    </source>
</evidence>
<dbReference type="Gene3D" id="3.30.160.60">
    <property type="entry name" value="Classic Zinc Finger"/>
    <property type="match status" value="1"/>
</dbReference>
<reference evidence="9" key="1">
    <citation type="journal article" date="2023" name="bioRxiv">
        <title>Improved chromosome-level genome assembly for marigold (Tagetes erecta).</title>
        <authorList>
            <person name="Jiang F."/>
            <person name="Yuan L."/>
            <person name="Wang S."/>
            <person name="Wang H."/>
            <person name="Xu D."/>
            <person name="Wang A."/>
            <person name="Fan W."/>
        </authorList>
    </citation>
    <scope>NUCLEOTIDE SEQUENCE</scope>
    <source>
        <strain evidence="9">WSJ</strain>
        <tissue evidence="9">Leaf</tissue>
    </source>
</reference>